<keyword evidence="2" id="KW-1185">Reference proteome</keyword>
<name>A0A117NLG4_PENFR</name>
<proteinExistence type="predicted"/>
<dbReference type="AlphaFoldDB" id="A0A117NLG4"/>
<gene>
    <name evidence="1" type="ORF">ACN42_g9641</name>
</gene>
<evidence type="ECO:0000313" key="2">
    <source>
        <dbReference type="Proteomes" id="UP000055045"/>
    </source>
</evidence>
<reference evidence="1 2" key="1">
    <citation type="submission" date="2015-10" db="EMBL/GenBank/DDBJ databases">
        <title>Genome sequencing of Penicillium freii.</title>
        <authorList>
            <person name="Nguyen H.D."/>
            <person name="Visagie C.M."/>
            <person name="Seifert K.A."/>
        </authorList>
    </citation>
    <scope>NUCLEOTIDE SEQUENCE [LARGE SCALE GENOMIC DNA]</scope>
    <source>
        <strain evidence="1 2">DAOM 242723</strain>
    </source>
</reference>
<sequence>MRVVLAGRIEILSKQDFEISYHECLRVTIVQWHRYHSREHSLSRNSRILATMPQMGFLPLPGDHITFEKPKPAEWTIVAKLSQEVYQNDEIDVQDGAGPSYAVATFRVYSGLDGQEAYMRIYLQVPHKGTRCIPPNERAKQAAAGYHSEVEAMKAFYEQGSTITPTLLAISEDIQDKQGIIPGGYVIHCVFQRVPGLRPADDNISPEYRPTPHKFFLAFDKPEQDHIRMVFDKEYRELNKLGWVPNFPRPMGLIWDSDVSKLYFVDFRDAREVRDQEMGDDDGEKRRHILWRSWGLAIASDKRWDEVDLSKWKL</sequence>
<accession>A0A117NLG4</accession>
<dbReference type="EMBL" id="LLXE01000356">
    <property type="protein sequence ID" value="KUM57531.1"/>
    <property type="molecule type" value="Genomic_DNA"/>
</dbReference>
<protein>
    <submittedName>
        <fullName evidence="1">Uncharacterized protein</fullName>
    </submittedName>
</protein>
<comment type="caution">
    <text evidence="1">The sequence shown here is derived from an EMBL/GenBank/DDBJ whole genome shotgun (WGS) entry which is preliminary data.</text>
</comment>
<evidence type="ECO:0000313" key="1">
    <source>
        <dbReference type="EMBL" id="KUM57531.1"/>
    </source>
</evidence>
<organism evidence="1 2">
    <name type="scientific">Penicillium freii</name>
    <dbReference type="NCBI Taxonomy" id="48697"/>
    <lineage>
        <taxon>Eukaryota</taxon>
        <taxon>Fungi</taxon>
        <taxon>Dikarya</taxon>
        <taxon>Ascomycota</taxon>
        <taxon>Pezizomycotina</taxon>
        <taxon>Eurotiomycetes</taxon>
        <taxon>Eurotiomycetidae</taxon>
        <taxon>Eurotiales</taxon>
        <taxon>Aspergillaceae</taxon>
        <taxon>Penicillium</taxon>
    </lineage>
</organism>
<dbReference type="Proteomes" id="UP000055045">
    <property type="component" value="Unassembled WGS sequence"/>
</dbReference>